<dbReference type="Proteomes" id="UP000789901">
    <property type="component" value="Unassembled WGS sequence"/>
</dbReference>
<name>A0ABN7XBK5_GIGMA</name>
<accession>A0ABN7XBK5</accession>
<organism evidence="1 2">
    <name type="scientific">Gigaspora margarita</name>
    <dbReference type="NCBI Taxonomy" id="4874"/>
    <lineage>
        <taxon>Eukaryota</taxon>
        <taxon>Fungi</taxon>
        <taxon>Fungi incertae sedis</taxon>
        <taxon>Mucoromycota</taxon>
        <taxon>Glomeromycotina</taxon>
        <taxon>Glomeromycetes</taxon>
        <taxon>Diversisporales</taxon>
        <taxon>Gigasporaceae</taxon>
        <taxon>Gigaspora</taxon>
    </lineage>
</organism>
<sequence length="44" mass="5156">MANLYEKVITELSFYNNNNNQVSDPIIVPYDLLQDYQAQTKAIY</sequence>
<reference evidence="1 2" key="1">
    <citation type="submission" date="2021-06" db="EMBL/GenBank/DDBJ databases">
        <authorList>
            <person name="Kallberg Y."/>
            <person name="Tangrot J."/>
            <person name="Rosling A."/>
        </authorList>
    </citation>
    <scope>NUCLEOTIDE SEQUENCE [LARGE SCALE GENOMIC DNA]</scope>
    <source>
        <strain evidence="1 2">120-4 pot B 10/14</strain>
    </source>
</reference>
<evidence type="ECO:0000313" key="1">
    <source>
        <dbReference type="EMBL" id="CAG8852648.1"/>
    </source>
</evidence>
<protein>
    <submittedName>
        <fullName evidence="1">32293_t:CDS:1</fullName>
    </submittedName>
</protein>
<comment type="caution">
    <text evidence="1">The sequence shown here is derived from an EMBL/GenBank/DDBJ whole genome shotgun (WGS) entry which is preliminary data.</text>
</comment>
<gene>
    <name evidence="1" type="ORF">GMARGA_LOCUS41469</name>
</gene>
<feature type="non-terminal residue" evidence="1">
    <location>
        <position position="44"/>
    </location>
</feature>
<proteinExistence type="predicted"/>
<dbReference type="EMBL" id="CAJVQB010114690">
    <property type="protein sequence ID" value="CAG8852648.1"/>
    <property type="molecule type" value="Genomic_DNA"/>
</dbReference>
<evidence type="ECO:0000313" key="2">
    <source>
        <dbReference type="Proteomes" id="UP000789901"/>
    </source>
</evidence>
<keyword evidence="2" id="KW-1185">Reference proteome</keyword>